<keyword evidence="1" id="KW-1133">Transmembrane helix</keyword>
<dbReference type="Gramene" id="AET5Gv20098100.2">
    <property type="protein sequence ID" value="AET5Gv20098100.2"/>
    <property type="gene ID" value="AET5Gv20098100"/>
</dbReference>
<keyword evidence="1" id="KW-0472">Membrane</keyword>
<organism evidence="2 3">
    <name type="scientific">Aegilops tauschii subsp. strangulata</name>
    <name type="common">Goatgrass</name>
    <dbReference type="NCBI Taxonomy" id="200361"/>
    <lineage>
        <taxon>Eukaryota</taxon>
        <taxon>Viridiplantae</taxon>
        <taxon>Streptophyta</taxon>
        <taxon>Embryophyta</taxon>
        <taxon>Tracheophyta</taxon>
        <taxon>Spermatophyta</taxon>
        <taxon>Magnoliopsida</taxon>
        <taxon>Liliopsida</taxon>
        <taxon>Poales</taxon>
        <taxon>Poaceae</taxon>
        <taxon>BOP clade</taxon>
        <taxon>Pooideae</taxon>
        <taxon>Triticodae</taxon>
        <taxon>Triticeae</taxon>
        <taxon>Triticinae</taxon>
        <taxon>Aegilops</taxon>
    </lineage>
</organism>
<keyword evidence="3" id="KW-1185">Reference proteome</keyword>
<accession>A0A453JKP9</accession>
<evidence type="ECO:0000256" key="1">
    <source>
        <dbReference type="SAM" id="Phobius"/>
    </source>
</evidence>
<proteinExistence type="predicted"/>
<protein>
    <submittedName>
        <fullName evidence="2">Uncharacterized protein</fullName>
    </submittedName>
</protein>
<evidence type="ECO:0000313" key="3">
    <source>
        <dbReference type="Proteomes" id="UP000015105"/>
    </source>
</evidence>
<name>A0A453JKP9_AEGTS</name>
<dbReference type="Proteomes" id="UP000015105">
    <property type="component" value="Chromosome 5D"/>
</dbReference>
<reference evidence="3" key="1">
    <citation type="journal article" date="2014" name="Science">
        <title>Ancient hybridizations among the ancestral genomes of bread wheat.</title>
        <authorList>
            <consortium name="International Wheat Genome Sequencing Consortium,"/>
            <person name="Marcussen T."/>
            <person name="Sandve S.R."/>
            <person name="Heier L."/>
            <person name="Spannagl M."/>
            <person name="Pfeifer M."/>
            <person name="Jakobsen K.S."/>
            <person name="Wulff B.B."/>
            <person name="Steuernagel B."/>
            <person name="Mayer K.F."/>
            <person name="Olsen O.A."/>
        </authorList>
    </citation>
    <scope>NUCLEOTIDE SEQUENCE [LARGE SCALE GENOMIC DNA]</scope>
    <source>
        <strain evidence="3">cv. AL8/78</strain>
    </source>
</reference>
<dbReference type="EnsemblPlants" id="AET5Gv20098100.2">
    <property type="protein sequence ID" value="AET5Gv20098100.2"/>
    <property type="gene ID" value="AET5Gv20098100"/>
</dbReference>
<evidence type="ECO:0000313" key="2">
    <source>
        <dbReference type="EnsemblPlants" id="AET5Gv20098100.2"/>
    </source>
</evidence>
<reference evidence="2" key="4">
    <citation type="submission" date="2019-03" db="UniProtKB">
        <authorList>
            <consortium name="EnsemblPlants"/>
        </authorList>
    </citation>
    <scope>IDENTIFICATION</scope>
</reference>
<keyword evidence="1" id="KW-0812">Transmembrane</keyword>
<feature type="transmembrane region" description="Helical" evidence="1">
    <location>
        <begin position="28"/>
        <end position="47"/>
    </location>
</feature>
<reference evidence="2" key="3">
    <citation type="journal article" date="2017" name="Nature">
        <title>Genome sequence of the progenitor of the wheat D genome Aegilops tauschii.</title>
        <authorList>
            <person name="Luo M.C."/>
            <person name="Gu Y.Q."/>
            <person name="Puiu D."/>
            <person name="Wang H."/>
            <person name="Twardziok S.O."/>
            <person name="Deal K.R."/>
            <person name="Huo N."/>
            <person name="Zhu T."/>
            <person name="Wang L."/>
            <person name="Wang Y."/>
            <person name="McGuire P.E."/>
            <person name="Liu S."/>
            <person name="Long H."/>
            <person name="Ramasamy R.K."/>
            <person name="Rodriguez J.C."/>
            <person name="Van S.L."/>
            <person name="Yuan L."/>
            <person name="Wang Z."/>
            <person name="Xia Z."/>
            <person name="Xiao L."/>
            <person name="Anderson O.D."/>
            <person name="Ouyang S."/>
            <person name="Liang Y."/>
            <person name="Zimin A.V."/>
            <person name="Pertea G."/>
            <person name="Qi P."/>
            <person name="Bennetzen J.L."/>
            <person name="Dai X."/>
            <person name="Dawson M.W."/>
            <person name="Muller H.G."/>
            <person name="Kugler K."/>
            <person name="Rivarola-Duarte L."/>
            <person name="Spannagl M."/>
            <person name="Mayer K.F.X."/>
            <person name="Lu F.H."/>
            <person name="Bevan M.W."/>
            <person name="Leroy P."/>
            <person name="Li P."/>
            <person name="You F.M."/>
            <person name="Sun Q."/>
            <person name="Liu Z."/>
            <person name="Lyons E."/>
            <person name="Wicker T."/>
            <person name="Salzberg S.L."/>
            <person name="Devos K.M."/>
            <person name="Dvorak J."/>
        </authorList>
    </citation>
    <scope>NUCLEOTIDE SEQUENCE [LARGE SCALE GENOMIC DNA]</scope>
    <source>
        <strain evidence="2">cv. AL8/78</strain>
    </source>
</reference>
<sequence length="82" mass="9515">RKYRITGIFGAGYLWGRLEHTKLAGDTTSIYIFIFVCYALSSFVRLCRSLPKCMVPLVYSALVWSRLKFCLMMFERAACFIL</sequence>
<reference evidence="2" key="5">
    <citation type="journal article" date="2021" name="G3 (Bethesda)">
        <title>Aegilops tauschii genome assembly Aet v5.0 features greater sequence contiguity and improved annotation.</title>
        <authorList>
            <person name="Wang L."/>
            <person name="Zhu T."/>
            <person name="Rodriguez J.C."/>
            <person name="Deal K.R."/>
            <person name="Dubcovsky J."/>
            <person name="McGuire P.E."/>
            <person name="Lux T."/>
            <person name="Spannagl M."/>
            <person name="Mayer K.F.X."/>
            <person name="Baldrich P."/>
            <person name="Meyers B.C."/>
            <person name="Huo N."/>
            <person name="Gu Y.Q."/>
            <person name="Zhou H."/>
            <person name="Devos K.M."/>
            <person name="Bennetzen J.L."/>
            <person name="Unver T."/>
            <person name="Budak H."/>
            <person name="Gulick P.J."/>
            <person name="Galiba G."/>
            <person name="Kalapos B."/>
            <person name="Nelson D.R."/>
            <person name="Li P."/>
            <person name="You F.M."/>
            <person name="Luo M.C."/>
            <person name="Dvorak J."/>
        </authorList>
    </citation>
    <scope>NUCLEOTIDE SEQUENCE [LARGE SCALE GENOMIC DNA]</scope>
    <source>
        <strain evidence="2">cv. AL8/78</strain>
    </source>
</reference>
<dbReference type="AlphaFoldDB" id="A0A453JKP9"/>
<reference evidence="3" key="2">
    <citation type="journal article" date="2017" name="Nat. Plants">
        <title>The Aegilops tauschii genome reveals multiple impacts of transposons.</title>
        <authorList>
            <person name="Zhao G."/>
            <person name="Zou C."/>
            <person name="Li K."/>
            <person name="Wang K."/>
            <person name="Li T."/>
            <person name="Gao L."/>
            <person name="Zhang X."/>
            <person name="Wang H."/>
            <person name="Yang Z."/>
            <person name="Liu X."/>
            <person name="Jiang W."/>
            <person name="Mao L."/>
            <person name="Kong X."/>
            <person name="Jiao Y."/>
            <person name="Jia J."/>
        </authorList>
    </citation>
    <scope>NUCLEOTIDE SEQUENCE [LARGE SCALE GENOMIC DNA]</scope>
    <source>
        <strain evidence="3">cv. AL8/78</strain>
    </source>
</reference>